<name>A0ABS2N688_9BACI</name>
<dbReference type="EMBL" id="JAFBDR010000040">
    <property type="protein sequence ID" value="MBM7573642.1"/>
    <property type="molecule type" value="Genomic_DNA"/>
</dbReference>
<organism evidence="2 3">
    <name type="scientific">Aquibacillus albus</name>
    <dbReference type="NCBI Taxonomy" id="1168171"/>
    <lineage>
        <taxon>Bacteria</taxon>
        <taxon>Bacillati</taxon>
        <taxon>Bacillota</taxon>
        <taxon>Bacilli</taxon>
        <taxon>Bacillales</taxon>
        <taxon>Bacillaceae</taxon>
        <taxon>Aquibacillus</taxon>
    </lineage>
</organism>
<feature type="chain" id="PRO_5045406797" evidence="1">
    <location>
        <begin position="30"/>
        <end position="220"/>
    </location>
</feature>
<gene>
    <name evidence="2" type="ORF">JOC48_004209</name>
</gene>
<dbReference type="Proteomes" id="UP001296943">
    <property type="component" value="Unassembled WGS sequence"/>
</dbReference>
<evidence type="ECO:0000256" key="1">
    <source>
        <dbReference type="SAM" id="SignalP"/>
    </source>
</evidence>
<comment type="caution">
    <text evidence="2">The sequence shown here is derived from an EMBL/GenBank/DDBJ whole genome shotgun (WGS) entry which is preliminary data.</text>
</comment>
<proteinExistence type="predicted"/>
<sequence>MARPKKRIAAVVVAGTILVGAGFSGGAYAAQLTPAQAIDKLTGMLTGNVQDAANTATSDDLAAIQSKADSVKASLNQVAADTEAAVQAKVNSHVDTKTTQTINELNTAETNALTDIEAAGTTAEQNDISSFDANVQAIIDGIDGTTETTTTTEPTTTQTINGVEVLAGAETLSSSDLNTLTGSSTVGVIETEYGSNLDITQVDYDSTQDRVIYYDSKRDN</sequence>
<keyword evidence="3" id="KW-1185">Reference proteome</keyword>
<accession>A0ABS2N688</accession>
<evidence type="ECO:0000313" key="2">
    <source>
        <dbReference type="EMBL" id="MBM7573642.1"/>
    </source>
</evidence>
<protein>
    <submittedName>
        <fullName evidence="2">Uncharacterized protein</fullName>
    </submittedName>
</protein>
<reference evidence="2 3" key="1">
    <citation type="submission" date="2021-01" db="EMBL/GenBank/DDBJ databases">
        <title>Genomic Encyclopedia of Type Strains, Phase IV (KMG-IV): sequencing the most valuable type-strain genomes for metagenomic binning, comparative biology and taxonomic classification.</title>
        <authorList>
            <person name="Goeker M."/>
        </authorList>
    </citation>
    <scope>NUCLEOTIDE SEQUENCE [LARGE SCALE GENOMIC DNA]</scope>
    <source>
        <strain evidence="2 3">DSM 23711</strain>
    </source>
</reference>
<feature type="signal peptide" evidence="1">
    <location>
        <begin position="1"/>
        <end position="29"/>
    </location>
</feature>
<keyword evidence="1" id="KW-0732">Signal</keyword>
<evidence type="ECO:0000313" key="3">
    <source>
        <dbReference type="Proteomes" id="UP001296943"/>
    </source>
</evidence>
<dbReference type="RefSeq" id="WP_204502278.1">
    <property type="nucleotide sequence ID" value="NZ_JAFBDR010000040.1"/>
</dbReference>